<evidence type="ECO:0000259" key="15">
    <source>
        <dbReference type="PROSITE" id="PS50109"/>
    </source>
</evidence>
<dbReference type="Pfam" id="PF02895">
    <property type="entry name" value="H-kinase_dim"/>
    <property type="match status" value="1"/>
</dbReference>
<dbReference type="InterPro" id="IPR036061">
    <property type="entry name" value="CheW-like_dom_sf"/>
</dbReference>
<dbReference type="CDD" id="cd00088">
    <property type="entry name" value="HPT"/>
    <property type="match status" value="1"/>
</dbReference>
<evidence type="ECO:0000313" key="18">
    <source>
        <dbReference type="EMBL" id="GJM63830.1"/>
    </source>
</evidence>
<dbReference type="SUPFAM" id="SSF47226">
    <property type="entry name" value="Histidine-containing phosphotransfer domain, HPT domain"/>
    <property type="match status" value="1"/>
</dbReference>
<evidence type="ECO:0000256" key="14">
    <source>
        <dbReference type="SAM" id="MobiDB-lite"/>
    </source>
</evidence>
<dbReference type="Gene3D" id="1.20.120.160">
    <property type="entry name" value="HPT domain"/>
    <property type="match status" value="1"/>
</dbReference>
<evidence type="ECO:0000256" key="6">
    <source>
        <dbReference type="ARBA" id="ARBA00022679"/>
    </source>
</evidence>
<evidence type="ECO:0000256" key="3">
    <source>
        <dbReference type="ARBA" id="ARBA00021495"/>
    </source>
</evidence>
<keyword evidence="4" id="KW-0145">Chemotaxis</keyword>
<dbReference type="InterPro" id="IPR008207">
    <property type="entry name" value="Sig_transdc_His_kin_Hpt_dom"/>
</dbReference>
<dbReference type="InterPro" id="IPR036097">
    <property type="entry name" value="HisK_dim/P_sf"/>
</dbReference>
<dbReference type="GO" id="GO:0000155">
    <property type="term" value="F:phosphorelay sensor kinase activity"/>
    <property type="evidence" value="ECO:0007669"/>
    <property type="project" value="InterPro"/>
</dbReference>
<evidence type="ECO:0000256" key="4">
    <source>
        <dbReference type="ARBA" id="ARBA00022500"/>
    </source>
</evidence>
<comment type="catalytic activity">
    <reaction evidence="1">
        <text>ATP + protein L-histidine = ADP + protein N-phospho-L-histidine.</text>
        <dbReference type="EC" id="2.7.13.3"/>
    </reaction>
</comment>
<keyword evidence="6" id="KW-0808">Transferase</keyword>
<evidence type="ECO:0000256" key="2">
    <source>
        <dbReference type="ARBA" id="ARBA00012438"/>
    </source>
</evidence>
<dbReference type="PANTHER" id="PTHR43395:SF10">
    <property type="entry name" value="CHEMOTAXIS PROTEIN CHEA"/>
    <property type="match status" value="1"/>
</dbReference>
<dbReference type="SUPFAM" id="SSF47384">
    <property type="entry name" value="Homodimeric domain of signal transducing histidine kinase"/>
    <property type="match status" value="1"/>
</dbReference>
<keyword evidence="8" id="KW-0418">Kinase</keyword>
<dbReference type="Pfam" id="PF01584">
    <property type="entry name" value="CheW"/>
    <property type="match status" value="1"/>
</dbReference>
<dbReference type="GO" id="GO:0005737">
    <property type="term" value="C:cytoplasm"/>
    <property type="evidence" value="ECO:0007669"/>
    <property type="project" value="InterPro"/>
</dbReference>
<dbReference type="Proteomes" id="UP001310022">
    <property type="component" value="Unassembled WGS sequence"/>
</dbReference>
<keyword evidence="13" id="KW-0175">Coiled coil</keyword>
<comment type="function">
    <text evidence="11">Involved in the transmission of sensory signals from the chemoreceptors to the flagellar motors. CheA is autophosphorylated; it can transfer its phosphate group to either CheB or CheY.</text>
</comment>
<dbReference type="RefSeq" id="WP_338238940.1">
    <property type="nucleotide sequence ID" value="NZ_BQKE01000003.1"/>
</dbReference>
<dbReference type="SUPFAM" id="SSF50341">
    <property type="entry name" value="CheW-like"/>
    <property type="match status" value="1"/>
</dbReference>
<evidence type="ECO:0000256" key="12">
    <source>
        <dbReference type="PROSITE-ProRule" id="PRU00110"/>
    </source>
</evidence>
<dbReference type="EMBL" id="BQKE01000003">
    <property type="protein sequence ID" value="GJM63830.1"/>
    <property type="molecule type" value="Genomic_DNA"/>
</dbReference>
<keyword evidence="10" id="KW-0902">Two-component regulatory system</keyword>
<organism evidence="18 19">
    <name type="scientific">Persicobacter diffluens</name>
    <dbReference type="NCBI Taxonomy" id="981"/>
    <lineage>
        <taxon>Bacteria</taxon>
        <taxon>Pseudomonadati</taxon>
        <taxon>Bacteroidota</taxon>
        <taxon>Cytophagia</taxon>
        <taxon>Cytophagales</taxon>
        <taxon>Persicobacteraceae</taxon>
        <taxon>Persicobacter</taxon>
    </lineage>
</organism>
<accession>A0AAN4W4D2</accession>
<protein>
    <recommendedName>
        <fullName evidence="3">Chemotaxis protein CheA</fullName>
        <ecNumber evidence="2">2.7.13.3</ecNumber>
    </recommendedName>
</protein>
<dbReference type="PRINTS" id="PR00344">
    <property type="entry name" value="BCTRLSENSOR"/>
</dbReference>
<dbReference type="SMART" id="SM01231">
    <property type="entry name" value="H-kinase_dim"/>
    <property type="match status" value="1"/>
</dbReference>
<keyword evidence="7" id="KW-0547">Nucleotide-binding</keyword>
<dbReference type="InterPro" id="IPR037006">
    <property type="entry name" value="CheA-like_homodim_sf"/>
</dbReference>
<evidence type="ECO:0000256" key="11">
    <source>
        <dbReference type="ARBA" id="ARBA00035100"/>
    </source>
</evidence>
<comment type="caution">
    <text evidence="18">The sequence shown here is derived from an EMBL/GenBank/DDBJ whole genome shotgun (WGS) entry which is preliminary data.</text>
</comment>
<evidence type="ECO:0000256" key="1">
    <source>
        <dbReference type="ARBA" id="ARBA00000085"/>
    </source>
</evidence>
<dbReference type="PROSITE" id="PS50109">
    <property type="entry name" value="HIS_KIN"/>
    <property type="match status" value="1"/>
</dbReference>
<dbReference type="Pfam" id="PF02518">
    <property type="entry name" value="HATPase_c"/>
    <property type="match status" value="1"/>
</dbReference>
<keyword evidence="9" id="KW-0067">ATP-binding</keyword>
<dbReference type="InterPro" id="IPR036890">
    <property type="entry name" value="HATPase_C_sf"/>
</dbReference>
<dbReference type="PROSITE" id="PS50894">
    <property type="entry name" value="HPT"/>
    <property type="match status" value="1"/>
</dbReference>
<dbReference type="PROSITE" id="PS50851">
    <property type="entry name" value="CHEW"/>
    <property type="match status" value="1"/>
</dbReference>
<dbReference type="PANTHER" id="PTHR43395">
    <property type="entry name" value="SENSOR HISTIDINE KINASE CHEA"/>
    <property type="match status" value="1"/>
</dbReference>
<evidence type="ECO:0000259" key="16">
    <source>
        <dbReference type="PROSITE" id="PS50851"/>
    </source>
</evidence>
<dbReference type="InterPro" id="IPR003594">
    <property type="entry name" value="HATPase_dom"/>
</dbReference>
<dbReference type="InterPro" id="IPR002545">
    <property type="entry name" value="CheW-lke_dom"/>
</dbReference>
<proteinExistence type="predicted"/>
<evidence type="ECO:0000256" key="9">
    <source>
        <dbReference type="ARBA" id="ARBA00022840"/>
    </source>
</evidence>
<keyword evidence="5 12" id="KW-0597">Phosphoprotein</keyword>
<feature type="coiled-coil region" evidence="13">
    <location>
        <begin position="13"/>
        <end position="40"/>
    </location>
</feature>
<dbReference type="InterPro" id="IPR051315">
    <property type="entry name" value="Bact_Chemotaxis_CheA"/>
</dbReference>
<evidence type="ECO:0000256" key="10">
    <source>
        <dbReference type="ARBA" id="ARBA00023012"/>
    </source>
</evidence>
<dbReference type="SMART" id="SM00073">
    <property type="entry name" value="HPT"/>
    <property type="match status" value="1"/>
</dbReference>
<dbReference type="Gene3D" id="2.30.30.40">
    <property type="entry name" value="SH3 Domains"/>
    <property type="match status" value="1"/>
</dbReference>
<evidence type="ECO:0000256" key="8">
    <source>
        <dbReference type="ARBA" id="ARBA00022777"/>
    </source>
</evidence>
<evidence type="ECO:0000256" key="7">
    <source>
        <dbReference type="ARBA" id="ARBA00022741"/>
    </source>
</evidence>
<feature type="modified residue" description="Phosphohistidine" evidence="12">
    <location>
        <position position="48"/>
    </location>
</feature>
<evidence type="ECO:0000313" key="19">
    <source>
        <dbReference type="Proteomes" id="UP001310022"/>
    </source>
</evidence>
<dbReference type="Gene3D" id="3.30.565.10">
    <property type="entry name" value="Histidine kinase-like ATPase, C-terminal domain"/>
    <property type="match status" value="1"/>
</dbReference>
<dbReference type="InterPro" id="IPR036641">
    <property type="entry name" value="HPT_dom_sf"/>
</dbReference>
<gene>
    <name evidence="18" type="ORF">PEDI_43820</name>
</gene>
<dbReference type="Pfam" id="PF01627">
    <property type="entry name" value="Hpt"/>
    <property type="match status" value="1"/>
</dbReference>
<feature type="region of interest" description="Disordered" evidence="14">
    <location>
        <begin position="133"/>
        <end position="186"/>
    </location>
</feature>
<dbReference type="SUPFAM" id="SSF55874">
    <property type="entry name" value="ATPase domain of HSP90 chaperone/DNA topoisomerase II/histidine kinase"/>
    <property type="match status" value="1"/>
</dbReference>
<dbReference type="GO" id="GO:0005524">
    <property type="term" value="F:ATP binding"/>
    <property type="evidence" value="ECO:0007669"/>
    <property type="project" value="UniProtKB-KW"/>
</dbReference>
<feature type="domain" description="HPt" evidence="17">
    <location>
        <begin position="1"/>
        <end position="105"/>
    </location>
</feature>
<dbReference type="GO" id="GO:0006935">
    <property type="term" value="P:chemotaxis"/>
    <property type="evidence" value="ECO:0007669"/>
    <property type="project" value="UniProtKB-KW"/>
</dbReference>
<reference evidence="18 19" key="1">
    <citation type="submission" date="2021-12" db="EMBL/GenBank/DDBJ databases">
        <title>Genome sequencing of bacteria with rrn-lacking chromosome and rrn-plasmid.</title>
        <authorList>
            <person name="Anda M."/>
            <person name="Iwasaki W."/>
        </authorList>
    </citation>
    <scope>NUCLEOTIDE SEQUENCE [LARGE SCALE GENOMIC DNA]</scope>
    <source>
        <strain evidence="18 19">NBRC 15940</strain>
    </source>
</reference>
<sequence length="607" mass="67941">MKDKEQAYLEMFQAEAHEQYEELNRLFTALEANAQDQEAIDAIFRITHTLKGNAMGLGVQGVAELAHIMEDIFGEIKKDRLSISTELFSNLYRGLDKLGQLINAMNSEEQVSYKGIRTKLQVAFNKLMGEKVAVSGSSQTNEKPVSPSKEEAEEEISSEKETNEQEQVPAISASGEQEHFSTPLQEEAETVSNISFSDFVNVPIKKLDGLINLVGELLIEKDSLAASQMAQDQGGNDLALLHRITSDLQYGIMGIRLVQVGFMFNKFHRIIRDVANIEHKEVNLILEGTEIEIDRNILKILSDSMVHLVRNAVSHGIEEPETRAKAGKSPKGNVTLRAFNEKDTVFIEVIDDGKGIDENLIVQKAIERKLVSRDDAKNLTKEEKLQFIFEAGFSNAEKVTEVSGRGVGMDVVKKATESIGGRVVVKSEVGKGSVMQLALPSSMALKGALLFQMGKQEYAVPLSYTEAVISLYRKDIHKISKGLISHYLEKPMFVFFLQDLFDYGQMLDPHFDFHQSFDLLKADQKIEVLVISYEGTYLGFIVDKLLQQKEIVEKTLSKPLDEVPFFSGATILGNGQVCLVLDIPNIIRKVLRNKRRGQEHEFISNRV</sequence>
<dbReference type="InterPro" id="IPR004358">
    <property type="entry name" value="Sig_transdc_His_kin-like_C"/>
</dbReference>
<feature type="domain" description="Histidine kinase" evidence="15">
    <location>
        <begin position="195"/>
        <end position="443"/>
    </location>
</feature>
<dbReference type="SMART" id="SM00260">
    <property type="entry name" value="CheW"/>
    <property type="match status" value="1"/>
</dbReference>
<dbReference type="InterPro" id="IPR005467">
    <property type="entry name" value="His_kinase_dom"/>
</dbReference>
<dbReference type="InterPro" id="IPR004105">
    <property type="entry name" value="CheA-like_dim"/>
</dbReference>
<dbReference type="EC" id="2.7.13.3" evidence="2"/>
<dbReference type="AlphaFoldDB" id="A0AAN4W4D2"/>
<evidence type="ECO:0000259" key="17">
    <source>
        <dbReference type="PROSITE" id="PS50894"/>
    </source>
</evidence>
<evidence type="ECO:0000256" key="5">
    <source>
        <dbReference type="ARBA" id="ARBA00022553"/>
    </source>
</evidence>
<name>A0AAN4W4D2_9BACT</name>
<dbReference type="FunFam" id="3.30.565.10:FF:000016">
    <property type="entry name" value="Chemotaxis protein CheA, putative"/>
    <property type="match status" value="1"/>
</dbReference>
<keyword evidence="19" id="KW-1185">Reference proteome</keyword>
<feature type="domain" description="CheW-like" evidence="16">
    <location>
        <begin position="445"/>
        <end position="592"/>
    </location>
</feature>
<dbReference type="SMART" id="SM00387">
    <property type="entry name" value="HATPase_c"/>
    <property type="match status" value="1"/>
</dbReference>
<evidence type="ECO:0000256" key="13">
    <source>
        <dbReference type="SAM" id="Coils"/>
    </source>
</evidence>
<dbReference type="Gene3D" id="1.10.287.560">
    <property type="entry name" value="Histidine kinase CheA-like, homodimeric domain"/>
    <property type="match status" value="1"/>
</dbReference>